<dbReference type="InterPro" id="IPR004965">
    <property type="entry name" value="Paralemmin"/>
</dbReference>
<feature type="compositionally biased region" description="Basic and acidic residues" evidence="3">
    <location>
        <begin position="356"/>
        <end position="370"/>
    </location>
</feature>
<feature type="region of interest" description="Disordered" evidence="3">
    <location>
        <begin position="462"/>
        <end position="536"/>
    </location>
</feature>
<dbReference type="Proteomes" id="UP000694569">
    <property type="component" value="Unplaced"/>
</dbReference>
<reference evidence="4" key="2">
    <citation type="submission" date="2025-09" db="UniProtKB">
        <authorList>
            <consortium name="Ensembl"/>
        </authorList>
    </citation>
    <scope>IDENTIFICATION</scope>
</reference>
<feature type="compositionally biased region" description="Low complexity" evidence="3">
    <location>
        <begin position="18"/>
        <end position="49"/>
    </location>
</feature>
<sequence>MTPVWSCVAPPGVSVAPPGVSVAPPGVSVAPPGVSVAPCLPPRGVDSGTGVTGSGVASRAPPLSRAGSAGAGEGEGQRGLSAGRTGTALPKHRGEETRPGGQSAAAMEETQIYNQRLHGITEKRRILTQVETIQRELEQQRLKLMQLKRKSLRDRWLMEGLSPAPEAENDNPLAQTEGKIRQLEVELEGLQSRLIRLENPVANDIKAESTKISAVLETHLVNGEQVQDSETPNSVEGHSAKNTHELPHGVDQNTSGHPVPAPRAKKAETQESKQNQDEQHERNENAEHSDQNHGELDEHWKSNNGNLGQMDKNRGNLDQNSQNHDITHSSQNRENQIQNEERINLGLNVAMSGGDTEAKSSSEETNEVHHQTSKLVAQNQSEETTEDPMKKQNSTDMCKEATVIIEDQNDQSTVKDHDGESSTFPDTSQQNQAGLSVVLDQNQEHISIPEDENHVLKKNNEDQNQELSSATQAHYQDKVSEGQDQNREPTLIPEDKEQNPESVTQDQDLIAKTLDQSKDPIGPTHIQESTEDGQRKEHMPFVQVENQSTGLLFQDQPQVHDTTLPHQDQSQKLCLASTDQIQDFATISEAQKPSSVMQPKKQVEATQVHISHVKVIAHDQHSPSSQQFSSAASRPIEEVEPLLHKTKAENTNAPHGTNTAESRNEKPRSKEKTCQCCVVM</sequence>
<dbReference type="GO" id="GO:0016020">
    <property type="term" value="C:membrane"/>
    <property type="evidence" value="ECO:0007669"/>
    <property type="project" value="InterPro"/>
</dbReference>
<dbReference type="InterPro" id="IPR024149">
    <property type="entry name" value="Paralemmin-3"/>
</dbReference>
<evidence type="ECO:0000256" key="2">
    <source>
        <dbReference type="SAM" id="Coils"/>
    </source>
</evidence>
<reference evidence="4" key="1">
    <citation type="submission" date="2025-08" db="UniProtKB">
        <authorList>
            <consortium name="Ensembl"/>
        </authorList>
    </citation>
    <scope>IDENTIFICATION</scope>
</reference>
<feature type="compositionally biased region" description="Basic and acidic residues" evidence="3">
    <location>
        <begin position="662"/>
        <end position="673"/>
    </location>
</feature>
<feature type="compositionally biased region" description="Basic and acidic residues" evidence="3">
    <location>
        <begin position="635"/>
        <end position="648"/>
    </location>
</feature>
<feature type="compositionally biased region" description="Basic and acidic residues" evidence="3">
    <location>
        <begin position="238"/>
        <end position="248"/>
    </location>
</feature>
<dbReference type="Pfam" id="PF03285">
    <property type="entry name" value="Paralemmin"/>
    <property type="match status" value="1"/>
</dbReference>
<feature type="region of interest" description="Disordered" evidence="3">
    <location>
        <begin position="18"/>
        <end position="106"/>
    </location>
</feature>
<feature type="coiled-coil region" evidence="2">
    <location>
        <begin position="123"/>
        <end position="200"/>
    </location>
</feature>
<organism evidence="4 5">
    <name type="scientific">Leptobrachium leishanense</name>
    <name type="common">Leishan spiny toad</name>
    <dbReference type="NCBI Taxonomy" id="445787"/>
    <lineage>
        <taxon>Eukaryota</taxon>
        <taxon>Metazoa</taxon>
        <taxon>Chordata</taxon>
        <taxon>Craniata</taxon>
        <taxon>Vertebrata</taxon>
        <taxon>Euteleostomi</taxon>
        <taxon>Amphibia</taxon>
        <taxon>Batrachia</taxon>
        <taxon>Anura</taxon>
        <taxon>Pelobatoidea</taxon>
        <taxon>Megophryidae</taxon>
        <taxon>Leptobrachium</taxon>
    </lineage>
</organism>
<dbReference type="Ensembl" id="ENSLLET00000023164.1">
    <property type="protein sequence ID" value="ENSLLEP00000022303.1"/>
    <property type="gene ID" value="ENSLLEG00000014097.1"/>
</dbReference>
<feature type="compositionally biased region" description="Polar residues" evidence="3">
    <location>
        <begin position="224"/>
        <end position="236"/>
    </location>
</feature>
<feature type="compositionally biased region" description="Polar residues" evidence="3">
    <location>
        <begin position="649"/>
        <end position="661"/>
    </location>
</feature>
<evidence type="ECO:0000313" key="4">
    <source>
        <dbReference type="Ensembl" id="ENSLLEP00000022303.1"/>
    </source>
</evidence>
<keyword evidence="1 2" id="KW-0175">Coiled coil</keyword>
<evidence type="ECO:0000256" key="3">
    <source>
        <dbReference type="SAM" id="MobiDB-lite"/>
    </source>
</evidence>
<protein>
    <recommendedName>
        <fullName evidence="6">Paralemmin-3</fullName>
    </recommendedName>
</protein>
<dbReference type="PANTHER" id="PTHR47528:SF1">
    <property type="entry name" value="PARALEMMIN-3"/>
    <property type="match status" value="1"/>
</dbReference>
<dbReference type="GeneTree" id="ENSGT00990000204330"/>
<name>A0A8C5N4E1_9ANUR</name>
<feature type="region of interest" description="Disordered" evidence="3">
    <location>
        <begin position="618"/>
        <end position="673"/>
    </location>
</feature>
<feature type="compositionally biased region" description="Low complexity" evidence="3">
    <location>
        <begin position="622"/>
        <end position="633"/>
    </location>
</feature>
<feature type="compositionally biased region" description="Polar residues" evidence="3">
    <location>
        <begin position="465"/>
        <end position="474"/>
    </location>
</feature>
<evidence type="ECO:0008006" key="6">
    <source>
        <dbReference type="Google" id="ProtNLM"/>
    </source>
</evidence>
<feature type="region of interest" description="Disordered" evidence="3">
    <location>
        <begin position="222"/>
        <end position="335"/>
    </location>
</feature>
<dbReference type="OrthoDB" id="9838391at2759"/>
<feature type="compositionally biased region" description="Polar residues" evidence="3">
    <location>
        <begin position="316"/>
        <end position="335"/>
    </location>
</feature>
<evidence type="ECO:0000256" key="1">
    <source>
        <dbReference type="ARBA" id="ARBA00023054"/>
    </source>
</evidence>
<feature type="compositionally biased region" description="Polar residues" evidence="3">
    <location>
        <begin position="373"/>
        <end position="382"/>
    </location>
</feature>
<dbReference type="GO" id="GO:0008360">
    <property type="term" value="P:regulation of cell shape"/>
    <property type="evidence" value="ECO:0007669"/>
    <property type="project" value="InterPro"/>
</dbReference>
<keyword evidence="5" id="KW-1185">Reference proteome</keyword>
<proteinExistence type="predicted"/>
<feature type="region of interest" description="Disordered" evidence="3">
    <location>
        <begin position="351"/>
        <end position="430"/>
    </location>
</feature>
<feature type="compositionally biased region" description="Basic and acidic residues" evidence="3">
    <location>
        <begin position="265"/>
        <end position="301"/>
    </location>
</feature>
<feature type="compositionally biased region" description="Basic and acidic residues" evidence="3">
    <location>
        <begin position="475"/>
        <end position="499"/>
    </location>
</feature>
<dbReference type="PANTHER" id="PTHR47528">
    <property type="entry name" value="PARALEMMIN-3"/>
    <property type="match status" value="1"/>
</dbReference>
<dbReference type="AlphaFoldDB" id="A0A8C5N4E1"/>
<evidence type="ECO:0000313" key="5">
    <source>
        <dbReference type="Proteomes" id="UP000694569"/>
    </source>
</evidence>
<feature type="compositionally biased region" description="Polar residues" evidence="3">
    <location>
        <begin position="421"/>
        <end position="430"/>
    </location>
</feature>
<accession>A0A8C5N4E1</accession>